<proteinExistence type="predicted"/>
<evidence type="ECO:0000313" key="4">
    <source>
        <dbReference type="Proteomes" id="UP000756710"/>
    </source>
</evidence>
<protein>
    <submittedName>
        <fullName evidence="2">Uncharacterized protein</fullName>
    </submittedName>
</protein>
<dbReference type="RefSeq" id="WP_044566457.1">
    <property type="nucleotide sequence ID" value="NZ_BAABDR010000070.1"/>
</dbReference>
<dbReference type="EMBL" id="LK022848">
    <property type="protein sequence ID" value="CDR01247.1"/>
    <property type="molecule type" value="Genomic_DNA"/>
</dbReference>
<dbReference type="GeneID" id="32467869"/>
<dbReference type="AlphaFoldDB" id="A0A060ZBP7"/>
<name>A0A060ZBP7_9ACTN</name>
<evidence type="ECO:0000313" key="2">
    <source>
        <dbReference type="EMBL" id="CDR01247.1"/>
    </source>
</evidence>
<sequence length="131" mass="14551">MAGTRYFGRSDKTKYQMGDAEVVSLHARRRNTEADTLALLRKEMDEDPLRDVGAQSHLFLVAQPAAGPRDMCLSITGAQYWNMRLHTLIHRVHENQSPPPALGGKGFSPESELRAPRTQARQGSGSQLLKP</sequence>
<keyword evidence="4" id="KW-1185">Reference proteome</keyword>
<evidence type="ECO:0000313" key="3">
    <source>
        <dbReference type="EMBL" id="MBP2068530.1"/>
    </source>
</evidence>
<reference evidence="2" key="1">
    <citation type="submission" date="2014-05" db="EMBL/GenBank/DDBJ databases">
        <authorList>
            <person name="Horn Fabian"/>
        </authorList>
    </citation>
    <scope>NUCLEOTIDE SEQUENCE</scope>
</reference>
<dbReference type="HOGENOM" id="CLU_1926401_0_0_11"/>
<gene>
    <name evidence="3" type="ORF">J2Z30_009611</name>
    <name evidence="2" type="ORF">SIRAN220</name>
</gene>
<dbReference type="Proteomes" id="UP000756710">
    <property type="component" value="Unassembled WGS sequence"/>
</dbReference>
<reference evidence="3 4" key="2">
    <citation type="submission" date="2021-03" db="EMBL/GenBank/DDBJ databases">
        <title>Genomic Encyclopedia of Type Strains, Phase IV (KMG-IV): sequencing the most valuable type-strain genomes for metagenomic binning, comparative biology and taxonomic classification.</title>
        <authorList>
            <person name="Goeker M."/>
        </authorList>
    </citation>
    <scope>NUCLEOTIDE SEQUENCE [LARGE SCALE GENOMIC DNA]</scope>
    <source>
        <strain evidence="3 4">DSM 41954</strain>
    </source>
</reference>
<dbReference type="EMBL" id="JAGGLR010000043">
    <property type="protein sequence ID" value="MBP2068530.1"/>
    <property type="molecule type" value="Genomic_DNA"/>
</dbReference>
<feature type="compositionally biased region" description="Polar residues" evidence="1">
    <location>
        <begin position="119"/>
        <end position="131"/>
    </location>
</feature>
<evidence type="ECO:0000256" key="1">
    <source>
        <dbReference type="SAM" id="MobiDB-lite"/>
    </source>
</evidence>
<feature type="region of interest" description="Disordered" evidence="1">
    <location>
        <begin position="92"/>
        <end position="131"/>
    </location>
</feature>
<organism evidence="2">
    <name type="scientific">Streptomyces iranensis</name>
    <dbReference type="NCBI Taxonomy" id="576784"/>
    <lineage>
        <taxon>Bacteria</taxon>
        <taxon>Bacillati</taxon>
        <taxon>Actinomycetota</taxon>
        <taxon>Actinomycetes</taxon>
        <taxon>Kitasatosporales</taxon>
        <taxon>Streptomycetaceae</taxon>
        <taxon>Streptomyces</taxon>
        <taxon>Streptomyces violaceusniger group</taxon>
    </lineage>
</organism>
<accession>A0A060ZBP7</accession>